<dbReference type="InterPro" id="IPR017850">
    <property type="entry name" value="Alkaline_phosphatase_core_sf"/>
</dbReference>
<dbReference type="Gene3D" id="3.40.720.10">
    <property type="entry name" value="Alkaline Phosphatase, subunit A"/>
    <property type="match status" value="1"/>
</dbReference>
<feature type="region of interest" description="Disordered" evidence="1">
    <location>
        <begin position="1"/>
        <end position="21"/>
    </location>
</feature>
<name>A0ABY0HHK4_9PEZI</name>
<evidence type="ECO:0000256" key="1">
    <source>
        <dbReference type="SAM" id="MobiDB-lite"/>
    </source>
</evidence>
<organism evidence="2 3">
    <name type="scientific">Monosporascus cannonballus</name>
    <dbReference type="NCBI Taxonomy" id="155416"/>
    <lineage>
        <taxon>Eukaryota</taxon>
        <taxon>Fungi</taxon>
        <taxon>Dikarya</taxon>
        <taxon>Ascomycota</taxon>
        <taxon>Pezizomycotina</taxon>
        <taxon>Sordariomycetes</taxon>
        <taxon>Xylariomycetidae</taxon>
        <taxon>Xylariales</taxon>
        <taxon>Xylariales incertae sedis</taxon>
        <taxon>Monosporascus</taxon>
    </lineage>
</organism>
<evidence type="ECO:0000313" key="2">
    <source>
        <dbReference type="EMBL" id="RYO93612.1"/>
    </source>
</evidence>
<dbReference type="EMBL" id="QJNS01000017">
    <property type="protein sequence ID" value="RYO93612.1"/>
    <property type="molecule type" value="Genomic_DNA"/>
</dbReference>
<dbReference type="Gene3D" id="3.30.1120.10">
    <property type="match status" value="1"/>
</dbReference>
<protein>
    <submittedName>
        <fullName evidence="2">Uncharacterized protein</fullName>
    </submittedName>
</protein>
<reference evidence="2 3" key="1">
    <citation type="submission" date="2018-06" db="EMBL/GenBank/DDBJ databases">
        <title>Complete Genomes of Monosporascus.</title>
        <authorList>
            <person name="Robinson A.J."/>
            <person name="Natvig D.O."/>
        </authorList>
    </citation>
    <scope>NUCLEOTIDE SEQUENCE [LARGE SCALE GENOMIC DNA]</scope>
    <source>
        <strain evidence="2 3">CBS 609.92</strain>
    </source>
</reference>
<feature type="compositionally biased region" description="Basic and acidic residues" evidence="1">
    <location>
        <begin position="1"/>
        <end position="12"/>
    </location>
</feature>
<sequence>MADHDKSKKGEPRPSLAVADPNKFWMRDGQSLNQWTELLSDPYSAEAFTGGVLGYFRNRTPEEKAPKEFGDLYEGVYDEGQAKLRQRRLERPFELGLVPKEVEPAPMFGLLDPDRKTLSPEERAASARKMEAFAATLHGLGQALEALPMPKGAASMGALIEKHYDNSLENIGNRDSFTWYGANRACAPMAPSRGFKTWIAEGGIRCPCLVRVSAADGHRHRHNERAAHQRLHDGHGRAAEGARTCGSAAGELHHPDTTITGWELFGLRVIRQGTWKAVYMTAPRGCEAWELYEMEADSGDTRDLAERESEVLNRLVQHWNVYCSEIGMFDPDRVYHVVKDTRVT</sequence>
<dbReference type="Proteomes" id="UP000294003">
    <property type="component" value="Unassembled WGS sequence"/>
</dbReference>
<comment type="caution">
    <text evidence="2">The sequence shown here is derived from an EMBL/GenBank/DDBJ whole genome shotgun (WGS) entry which is preliminary data.</text>
</comment>
<keyword evidence="3" id="KW-1185">Reference proteome</keyword>
<gene>
    <name evidence="2" type="ORF">DL762_001050</name>
</gene>
<evidence type="ECO:0000313" key="3">
    <source>
        <dbReference type="Proteomes" id="UP000294003"/>
    </source>
</evidence>
<dbReference type="SUPFAM" id="SSF53649">
    <property type="entry name" value="Alkaline phosphatase-like"/>
    <property type="match status" value="1"/>
</dbReference>
<accession>A0ABY0HHK4</accession>
<proteinExistence type="predicted"/>